<keyword evidence="10" id="KW-1006">Bacterial flagellum protein export</keyword>
<reference evidence="12 13" key="1">
    <citation type="journal article" date="2011" name="J. Bacteriol.">
        <title>Complete genome sequence of the cellulose-degrading bacterium Cellulosilyticum lentocellum.</title>
        <authorList>
            <consortium name="US DOE Joint Genome Institute"/>
            <person name="Miller D.A."/>
            <person name="Suen G."/>
            <person name="Bruce D."/>
            <person name="Copeland A."/>
            <person name="Cheng J.F."/>
            <person name="Detter C."/>
            <person name="Goodwin L.A."/>
            <person name="Han C.S."/>
            <person name="Hauser L.J."/>
            <person name="Land M.L."/>
            <person name="Lapidus A."/>
            <person name="Lucas S."/>
            <person name="Meincke L."/>
            <person name="Pitluck S."/>
            <person name="Tapia R."/>
            <person name="Teshima H."/>
            <person name="Woyke T."/>
            <person name="Fox B.G."/>
            <person name="Angert E.R."/>
            <person name="Currie C.R."/>
        </authorList>
    </citation>
    <scope>NUCLEOTIDE SEQUENCE [LARGE SCALE GENOMIC DNA]</scope>
    <source>
        <strain evidence="13">ATCC 49066 / DSM 5427 / NCIMB 11756 / RHM5</strain>
    </source>
</reference>
<organism evidence="12 13">
    <name type="scientific">Cellulosilyticum lentocellum (strain ATCC 49066 / DSM 5427 / NCIMB 11756 / RHM5)</name>
    <name type="common">Clostridium lentocellum</name>
    <dbReference type="NCBI Taxonomy" id="642492"/>
    <lineage>
        <taxon>Bacteria</taxon>
        <taxon>Bacillati</taxon>
        <taxon>Bacillota</taxon>
        <taxon>Clostridia</taxon>
        <taxon>Lachnospirales</taxon>
        <taxon>Cellulosilyticaceae</taxon>
        <taxon>Cellulosilyticum</taxon>
    </lineage>
</organism>
<protein>
    <recommendedName>
        <fullName evidence="3">Flagellar FliJ protein</fullName>
    </recommendedName>
</protein>
<comment type="subcellular location">
    <subcellularLocation>
        <location evidence="1">Cell membrane</location>
        <topology evidence="1">Peripheral membrane protein</topology>
        <orientation evidence="1">Cytoplasmic side</orientation>
    </subcellularLocation>
</comment>
<accession>F2JGS0</accession>
<keyword evidence="7" id="KW-1005">Bacterial flagellum biogenesis</keyword>
<dbReference type="GO" id="GO:0044781">
    <property type="term" value="P:bacterial-type flagellum organization"/>
    <property type="evidence" value="ECO:0007669"/>
    <property type="project" value="UniProtKB-KW"/>
</dbReference>
<evidence type="ECO:0000256" key="2">
    <source>
        <dbReference type="ARBA" id="ARBA00010004"/>
    </source>
</evidence>
<keyword evidence="9" id="KW-0472">Membrane</keyword>
<name>F2JGS0_CELLD</name>
<keyword evidence="5" id="KW-1003">Cell membrane</keyword>
<dbReference type="STRING" id="642492.Clole_2456"/>
<evidence type="ECO:0000256" key="7">
    <source>
        <dbReference type="ARBA" id="ARBA00022795"/>
    </source>
</evidence>
<keyword evidence="4" id="KW-0813">Transport</keyword>
<evidence type="ECO:0000313" key="12">
    <source>
        <dbReference type="EMBL" id="ADZ84162.1"/>
    </source>
</evidence>
<dbReference type="InterPro" id="IPR012823">
    <property type="entry name" value="Flagell_FliJ"/>
</dbReference>
<keyword evidence="13" id="KW-1185">Reference proteome</keyword>
<dbReference type="EMBL" id="CP002582">
    <property type="protein sequence ID" value="ADZ84162.1"/>
    <property type="molecule type" value="Genomic_DNA"/>
</dbReference>
<dbReference type="Gene3D" id="1.10.287.1700">
    <property type="match status" value="1"/>
</dbReference>
<evidence type="ECO:0000256" key="11">
    <source>
        <dbReference type="SAM" id="Coils"/>
    </source>
</evidence>
<keyword evidence="12" id="KW-0966">Cell projection</keyword>
<feature type="coiled-coil region" evidence="11">
    <location>
        <begin position="83"/>
        <end position="127"/>
    </location>
</feature>
<dbReference type="GO" id="GO:0006935">
    <property type="term" value="P:chemotaxis"/>
    <property type="evidence" value="ECO:0007669"/>
    <property type="project" value="UniProtKB-KW"/>
</dbReference>
<evidence type="ECO:0000256" key="10">
    <source>
        <dbReference type="ARBA" id="ARBA00023225"/>
    </source>
</evidence>
<evidence type="ECO:0000256" key="6">
    <source>
        <dbReference type="ARBA" id="ARBA00022500"/>
    </source>
</evidence>
<dbReference type="RefSeq" id="WP_013657455.1">
    <property type="nucleotide sequence ID" value="NC_015275.1"/>
</dbReference>
<evidence type="ECO:0000256" key="8">
    <source>
        <dbReference type="ARBA" id="ARBA00022927"/>
    </source>
</evidence>
<dbReference type="HOGENOM" id="CLU_139638_1_3_9"/>
<keyword evidence="12" id="KW-0282">Flagellum</keyword>
<evidence type="ECO:0000256" key="3">
    <source>
        <dbReference type="ARBA" id="ARBA00020392"/>
    </source>
</evidence>
<dbReference type="AlphaFoldDB" id="F2JGS0"/>
<evidence type="ECO:0000256" key="9">
    <source>
        <dbReference type="ARBA" id="ARBA00023136"/>
    </source>
</evidence>
<dbReference type="GO" id="GO:0071973">
    <property type="term" value="P:bacterial-type flagellum-dependent cell motility"/>
    <property type="evidence" value="ECO:0007669"/>
    <property type="project" value="InterPro"/>
</dbReference>
<gene>
    <name evidence="12" type="ordered locus">Clole_2456</name>
</gene>
<proteinExistence type="inferred from homology"/>
<dbReference type="InterPro" id="IPR053716">
    <property type="entry name" value="Flag_assembly_chemotaxis_eff"/>
</dbReference>
<keyword evidence="8" id="KW-0653">Protein transport</keyword>
<dbReference type="GO" id="GO:0015031">
    <property type="term" value="P:protein transport"/>
    <property type="evidence" value="ECO:0007669"/>
    <property type="project" value="UniProtKB-KW"/>
</dbReference>
<keyword evidence="6" id="KW-0145">Chemotaxis</keyword>
<dbReference type="Proteomes" id="UP000008467">
    <property type="component" value="Chromosome"/>
</dbReference>
<sequence length="147" mass="17735">MFKYKLEPILALKEKLEESKKRELGLAHQCHEKAKAEKEVLVKQREMAYKEAKIQSHEKVNIIQLRQLNYYSNYMEEAIHSKNEEIDLAAKKVEQRREELVEAVKERKILENLKELQLEDYKEEEKRNENNVVDEIVTYKYRANQKE</sequence>
<keyword evidence="12" id="KW-0969">Cilium</keyword>
<keyword evidence="11" id="KW-0175">Coiled coil</keyword>
<dbReference type="NCBIfam" id="TIGR02473">
    <property type="entry name" value="flagell_FliJ"/>
    <property type="match status" value="1"/>
</dbReference>
<dbReference type="KEGG" id="cle:Clole_2456"/>
<evidence type="ECO:0000256" key="1">
    <source>
        <dbReference type="ARBA" id="ARBA00004413"/>
    </source>
</evidence>
<evidence type="ECO:0000256" key="4">
    <source>
        <dbReference type="ARBA" id="ARBA00022448"/>
    </source>
</evidence>
<dbReference type="GO" id="GO:0005886">
    <property type="term" value="C:plasma membrane"/>
    <property type="evidence" value="ECO:0007669"/>
    <property type="project" value="UniProtKB-SubCell"/>
</dbReference>
<evidence type="ECO:0000313" key="13">
    <source>
        <dbReference type="Proteomes" id="UP000008467"/>
    </source>
</evidence>
<comment type="similarity">
    <text evidence="2">Belongs to the FliJ family.</text>
</comment>
<dbReference type="Pfam" id="PF02050">
    <property type="entry name" value="FliJ"/>
    <property type="match status" value="1"/>
</dbReference>
<evidence type="ECO:0000256" key="5">
    <source>
        <dbReference type="ARBA" id="ARBA00022475"/>
    </source>
</evidence>
<dbReference type="GO" id="GO:0009288">
    <property type="term" value="C:bacterial-type flagellum"/>
    <property type="evidence" value="ECO:0007669"/>
    <property type="project" value="InterPro"/>
</dbReference>